<feature type="region of interest" description="Disordered" evidence="11">
    <location>
        <begin position="150"/>
        <end position="186"/>
    </location>
</feature>
<dbReference type="InterPro" id="IPR050236">
    <property type="entry name" value="Ser_Thr_kinase_AGC"/>
</dbReference>
<dbReference type="PROSITE" id="PS00107">
    <property type="entry name" value="PROTEIN_KINASE_ATP"/>
    <property type="match status" value="1"/>
</dbReference>
<dbReference type="FunFam" id="3.30.200.20:FF:000109">
    <property type="entry name" value="Non-specific serine/threonine protein kinase"/>
    <property type="match status" value="1"/>
</dbReference>
<dbReference type="GO" id="GO:0004674">
    <property type="term" value="F:protein serine/threonine kinase activity"/>
    <property type="evidence" value="ECO:0007669"/>
    <property type="project" value="UniProtKB-KW"/>
</dbReference>
<evidence type="ECO:0000313" key="15">
    <source>
        <dbReference type="Proteomes" id="UP000320475"/>
    </source>
</evidence>
<evidence type="ECO:0000256" key="7">
    <source>
        <dbReference type="ARBA" id="ARBA00022840"/>
    </source>
</evidence>
<comment type="catalytic activity">
    <reaction evidence="9">
        <text>L-seryl-[protein] + ATP = O-phospho-L-seryl-[protein] + ADP + H(+)</text>
        <dbReference type="Rhea" id="RHEA:17989"/>
        <dbReference type="Rhea" id="RHEA-COMP:9863"/>
        <dbReference type="Rhea" id="RHEA-COMP:11604"/>
        <dbReference type="ChEBI" id="CHEBI:15378"/>
        <dbReference type="ChEBI" id="CHEBI:29999"/>
        <dbReference type="ChEBI" id="CHEBI:30616"/>
        <dbReference type="ChEBI" id="CHEBI:83421"/>
        <dbReference type="ChEBI" id="CHEBI:456216"/>
        <dbReference type="EC" id="2.7.11.1"/>
    </reaction>
</comment>
<evidence type="ECO:0000256" key="3">
    <source>
        <dbReference type="ARBA" id="ARBA00022553"/>
    </source>
</evidence>
<proteinExistence type="predicted"/>
<accession>A0A507CHC6</accession>
<dbReference type="CDD" id="cd05600">
    <property type="entry name" value="STKc_Sid2p_like"/>
    <property type="match status" value="1"/>
</dbReference>
<dbReference type="Gene3D" id="3.30.200.20">
    <property type="entry name" value="Phosphorylase Kinase, domain 1"/>
    <property type="match status" value="1"/>
</dbReference>
<evidence type="ECO:0000256" key="4">
    <source>
        <dbReference type="ARBA" id="ARBA00022679"/>
    </source>
</evidence>
<dbReference type="GO" id="GO:0007010">
    <property type="term" value="P:cytoskeleton organization"/>
    <property type="evidence" value="ECO:0007669"/>
    <property type="project" value="UniProtKB-ARBA"/>
</dbReference>
<feature type="domain" description="Protein kinase" evidence="12">
    <location>
        <begin position="268"/>
        <end position="569"/>
    </location>
</feature>
<feature type="binding site" evidence="10">
    <location>
        <position position="297"/>
    </location>
    <ligand>
        <name>ATP</name>
        <dbReference type="ChEBI" id="CHEBI:30616"/>
    </ligand>
</feature>
<dbReference type="InterPro" id="IPR000961">
    <property type="entry name" value="AGC-kinase_C"/>
</dbReference>
<keyword evidence="5 10" id="KW-0547">Nucleotide-binding</keyword>
<evidence type="ECO:0000256" key="9">
    <source>
        <dbReference type="ARBA" id="ARBA00048679"/>
    </source>
</evidence>
<dbReference type="Pfam" id="PF00069">
    <property type="entry name" value="Pkinase"/>
    <property type="match status" value="2"/>
</dbReference>
<dbReference type="InterPro" id="IPR008271">
    <property type="entry name" value="Ser/Thr_kinase_AS"/>
</dbReference>
<sequence>MKPSIVLVFQASGGEAGGKVGSRATVLLLVLGRRLHSCTATSASTASIHRSCKRSVMASHSSRQPSAPIFSIDATCDIDALLASVSVSDESHRATITAPVPHCVPPHSGPQQPNSTQAGNTIKRVAGKIRQDTIINETMRSASPTFPLLPTLLPHYDSKQPPPPPPPSTSHPDVAVAAEESREPEYAKISEETARRCRNVEIFFLDHYYDLFTYIHDRKERTRAFKQELVKQNLSEDSQLYQSKLKAFIFKESANLRNRRTRTNVAHFSIVRQVGQGGYGQVYLARKRNSNQICALKKMSKRLLQKMGEVEHIRTEREVLTQTDTPWLVKLLYAFQDINFVYLAMEFVPGGDMRTLLNNSGVLKEEFARFYVAEMFVAVAELHRLGFIHRDLKPENFLIDAAGHVKLTDFGLSRGALSPERMQSLRIKLERVRDVQFIHRSTKERRDIYKTVRREDMRAYSLVGSPDYMAPEVLQSSNQGGYTMSVDYWSIGCILFECLAGYPPFTAHTTDDVWVNVCHWQEVLERPHYTGVDEEFNLSNEAWDLITHLIANQDLRYSSLSKVQSHPFFSNPDSTFGRPLDFSLLRSPQGASPPFIPQLTSETDTGYFDNFDSEADMALYKEVRDRAAELEREAGAGGGDVSGVKRDTFLGFTFTNKDAKNLII</sequence>
<evidence type="ECO:0000313" key="14">
    <source>
        <dbReference type="EMBL" id="TPX38828.1"/>
    </source>
</evidence>
<keyword evidence="4" id="KW-0808">Transferase</keyword>
<dbReference type="Pfam" id="PF00433">
    <property type="entry name" value="Pkinase_C"/>
    <property type="match status" value="1"/>
</dbReference>
<keyword evidence="2" id="KW-0723">Serine/threonine-protein kinase</keyword>
<feature type="domain" description="AGC-kinase C-terminal" evidence="13">
    <location>
        <begin position="578"/>
        <end position="664"/>
    </location>
</feature>
<dbReference type="Proteomes" id="UP000320475">
    <property type="component" value="Unassembled WGS sequence"/>
</dbReference>
<dbReference type="InterPro" id="IPR011009">
    <property type="entry name" value="Kinase-like_dom_sf"/>
</dbReference>
<dbReference type="VEuPathDB" id="FungiDB:SeMB42_g05166"/>
<evidence type="ECO:0000256" key="1">
    <source>
        <dbReference type="ARBA" id="ARBA00012513"/>
    </source>
</evidence>
<dbReference type="EC" id="2.7.11.1" evidence="1"/>
<keyword evidence="7 10" id="KW-0067">ATP-binding</keyword>
<dbReference type="InterPro" id="IPR017892">
    <property type="entry name" value="Pkinase_C"/>
</dbReference>
<dbReference type="AlphaFoldDB" id="A0A507CHC6"/>
<evidence type="ECO:0000259" key="13">
    <source>
        <dbReference type="PROSITE" id="PS51285"/>
    </source>
</evidence>
<keyword evidence="6" id="KW-0418">Kinase</keyword>
<dbReference type="SUPFAM" id="SSF56112">
    <property type="entry name" value="Protein kinase-like (PK-like)"/>
    <property type="match status" value="1"/>
</dbReference>
<evidence type="ECO:0000256" key="6">
    <source>
        <dbReference type="ARBA" id="ARBA00022777"/>
    </source>
</evidence>
<dbReference type="PROSITE" id="PS51285">
    <property type="entry name" value="AGC_KINASE_CTER"/>
    <property type="match status" value="1"/>
</dbReference>
<keyword evidence="3" id="KW-0597">Phosphoprotein</keyword>
<evidence type="ECO:0000259" key="12">
    <source>
        <dbReference type="PROSITE" id="PS50011"/>
    </source>
</evidence>
<reference evidence="14 15" key="1">
    <citation type="journal article" date="2019" name="Sci. Rep.">
        <title>Comparative genomics of chytrid fungi reveal insights into the obligate biotrophic and pathogenic lifestyle of Synchytrium endobioticum.</title>
        <authorList>
            <person name="van de Vossenberg B.T.L.H."/>
            <person name="Warris S."/>
            <person name="Nguyen H.D.T."/>
            <person name="van Gent-Pelzer M.P.E."/>
            <person name="Joly D.L."/>
            <person name="van de Geest H.C."/>
            <person name="Bonants P.J.M."/>
            <person name="Smith D.S."/>
            <person name="Levesque C.A."/>
            <person name="van der Lee T.A.J."/>
        </authorList>
    </citation>
    <scope>NUCLEOTIDE SEQUENCE [LARGE SCALE GENOMIC DNA]</scope>
    <source>
        <strain evidence="14 15">LEV6574</strain>
    </source>
</reference>
<dbReference type="InterPro" id="IPR000719">
    <property type="entry name" value="Prot_kinase_dom"/>
</dbReference>
<dbReference type="PANTHER" id="PTHR24356:SF417">
    <property type="entry name" value="CELL CYCLE PROTEIN KINASE DBF2-RELATED"/>
    <property type="match status" value="1"/>
</dbReference>
<dbReference type="PROSITE" id="PS50011">
    <property type="entry name" value="PROTEIN_KINASE_DOM"/>
    <property type="match status" value="1"/>
</dbReference>
<name>A0A507CHC6_9FUNG</name>
<evidence type="ECO:0000256" key="8">
    <source>
        <dbReference type="ARBA" id="ARBA00047899"/>
    </source>
</evidence>
<dbReference type="EMBL" id="QEAM01000561">
    <property type="protein sequence ID" value="TPX38828.1"/>
    <property type="molecule type" value="Genomic_DNA"/>
</dbReference>
<dbReference type="InterPro" id="IPR017441">
    <property type="entry name" value="Protein_kinase_ATP_BS"/>
</dbReference>
<evidence type="ECO:0000256" key="11">
    <source>
        <dbReference type="SAM" id="MobiDB-lite"/>
    </source>
</evidence>
<dbReference type="PANTHER" id="PTHR24356">
    <property type="entry name" value="SERINE/THREONINE-PROTEIN KINASE"/>
    <property type="match status" value="1"/>
</dbReference>
<gene>
    <name evidence="14" type="ORF">SeLEV6574_g07594</name>
</gene>
<comment type="caution">
    <text evidence="14">The sequence shown here is derived from an EMBL/GenBank/DDBJ whole genome shotgun (WGS) entry which is preliminary data.</text>
</comment>
<organism evidence="14 15">
    <name type="scientific">Synchytrium endobioticum</name>
    <dbReference type="NCBI Taxonomy" id="286115"/>
    <lineage>
        <taxon>Eukaryota</taxon>
        <taxon>Fungi</taxon>
        <taxon>Fungi incertae sedis</taxon>
        <taxon>Chytridiomycota</taxon>
        <taxon>Chytridiomycota incertae sedis</taxon>
        <taxon>Chytridiomycetes</taxon>
        <taxon>Synchytriales</taxon>
        <taxon>Synchytriaceae</taxon>
        <taxon>Synchytrium</taxon>
    </lineage>
</organism>
<feature type="compositionally biased region" description="Pro residues" evidence="11">
    <location>
        <begin position="160"/>
        <end position="169"/>
    </location>
</feature>
<dbReference type="FunFam" id="1.10.510.10:FF:000024">
    <property type="entry name" value="Probable serine/threonine-protein kinase cot-1"/>
    <property type="match status" value="1"/>
</dbReference>
<dbReference type="GO" id="GO:0035556">
    <property type="term" value="P:intracellular signal transduction"/>
    <property type="evidence" value="ECO:0007669"/>
    <property type="project" value="TreeGrafter"/>
</dbReference>
<dbReference type="GO" id="GO:0005524">
    <property type="term" value="F:ATP binding"/>
    <property type="evidence" value="ECO:0007669"/>
    <property type="project" value="UniProtKB-UniRule"/>
</dbReference>
<protein>
    <recommendedName>
        <fullName evidence="1">non-specific serine/threonine protein kinase</fullName>
        <ecNumber evidence="1">2.7.11.1</ecNumber>
    </recommendedName>
</protein>
<dbReference type="Gene3D" id="1.10.510.10">
    <property type="entry name" value="Transferase(Phosphotransferase) domain 1"/>
    <property type="match status" value="1"/>
</dbReference>
<evidence type="ECO:0000256" key="5">
    <source>
        <dbReference type="ARBA" id="ARBA00022741"/>
    </source>
</evidence>
<dbReference type="GO" id="GO:0005816">
    <property type="term" value="C:spindle pole body"/>
    <property type="evidence" value="ECO:0007669"/>
    <property type="project" value="TreeGrafter"/>
</dbReference>
<dbReference type="SMART" id="SM00133">
    <property type="entry name" value="S_TK_X"/>
    <property type="match status" value="1"/>
</dbReference>
<evidence type="ECO:0000256" key="2">
    <source>
        <dbReference type="ARBA" id="ARBA00022527"/>
    </source>
</evidence>
<comment type="catalytic activity">
    <reaction evidence="8">
        <text>L-threonyl-[protein] + ATP = O-phospho-L-threonyl-[protein] + ADP + H(+)</text>
        <dbReference type="Rhea" id="RHEA:46608"/>
        <dbReference type="Rhea" id="RHEA-COMP:11060"/>
        <dbReference type="Rhea" id="RHEA-COMP:11605"/>
        <dbReference type="ChEBI" id="CHEBI:15378"/>
        <dbReference type="ChEBI" id="CHEBI:30013"/>
        <dbReference type="ChEBI" id="CHEBI:30616"/>
        <dbReference type="ChEBI" id="CHEBI:61977"/>
        <dbReference type="ChEBI" id="CHEBI:456216"/>
        <dbReference type="EC" id="2.7.11.1"/>
    </reaction>
</comment>
<dbReference type="OrthoDB" id="18472at2759"/>
<dbReference type="PROSITE" id="PS00108">
    <property type="entry name" value="PROTEIN_KINASE_ST"/>
    <property type="match status" value="1"/>
</dbReference>
<dbReference type="SMART" id="SM00220">
    <property type="entry name" value="S_TKc"/>
    <property type="match status" value="1"/>
</dbReference>
<evidence type="ECO:0000256" key="10">
    <source>
        <dbReference type="PROSITE-ProRule" id="PRU10141"/>
    </source>
</evidence>